<accession>A0A9Q0LTP8</accession>
<evidence type="ECO:0000313" key="2">
    <source>
        <dbReference type="EMBL" id="KAJ5078757.1"/>
    </source>
</evidence>
<comment type="caution">
    <text evidence="2">The sequence shown here is derived from an EMBL/GenBank/DDBJ whole genome shotgun (WGS) entry which is preliminary data.</text>
</comment>
<dbReference type="EMBL" id="JAPDFW010000045">
    <property type="protein sequence ID" value="KAJ5078757.1"/>
    <property type="molecule type" value="Genomic_DNA"/>
</dbReference>
<sequence length="392" mass="44154">MNCIVIDLGSYSVKAGFAGQTKPTIKFQSAIGKNDKNSLIIGPTPQETRNLNTLDFLISEGLSTGSINWDYAELLYEYIFEKKLRIHDTSSTSVLHTLITHTTKSDLETLTEYFMEKLDVRHFNIIDQNVSIIASLPQTSGVIVNFGQSFTQIIPYYSGVLLKFSKSILNIGGKDLTDYLTQLLTTQGFYLDSPQGFVIASELKENYSFVNLFPQINDWEKLSNQFKNEISTNPKLMKRYPNFKELKPITHEFGNGFSFDFKSERYSIMEPLFEPKLIGNFQEGLPNVISQSITKCEMDIRRSLYEGIILAGGTAATPLLAERLTQELSGLTNSKVKIVNEKNLSSADLIVWKGSSTLAALTGFEQIMISQQDYKENGAHLIFSEMIKEFVQ</sequence>
<evidence type="ECO:0000256" key="1">
    <source>
        <dbReference type="RuleBase" id="RU000487"/>
    </source>
</evidence>
<dbReference type="AlphaFoldDB" id="A0A9Q0LTP8"/>
<proteinExistence type="inferred from homology"/>
<name>A0A9Q0LTP8_ANAIG</name>
<comment type="similarity">
    <text evidence="1">Belongs to the actin family.</text>
</comment>
<dbReference type="InterPro" id="IPR043129">
    <property type="entry name" value="ATPase_NBD"/>
</dbReference>
<protein>
    <submittedName>
        <fullName evidence="2">Actin-17-related</fullName>
    </submittedName>
</protein>
<keyword evidence="3" id="KW-1185">Reference proteome</keyword>
<dbReference type="SUPFAM" id="SSF53067">
    <property type="entry name" value="Actin-like ATPase domain"/>
    <property type="match status" value="2"/>
</dbReference>
<organism evidence="2 3">
    <name type="scientific">Anaeramoeba ignava</name>
    <name type="common">Anaerobic marine amoeba</name>
    <dbReference type="NCBI Taxonomy" id="1746090"/>
    <lineage>
        <taxon>Eukaryota</taxon>
        <taxon>Metamonada</taxon>
        <taxon>Anaeramoebidae</taxon>
        <taxon>Anaeramoeba</taxon>
    </lineage>
</organism>
<dbReference type="Pfam" id="PF00022">
    <property type="entry name" value="Actin"/>
    <property type="match status" value="1"/>
</dbReference>
<dbReference type="Gene3D" id="3.90.640.10">
    <property type="entry name" value="Actin, Chain A, domain 4"/>
    <property type="match status" value="1"/>
</dbReference>
<evidence type="ECO:0000313" key="3">
    <source>
        <dbReference type="Proteomes" id="UP001149090"/>
    </source>
</evidence>
<dbReference type="InterPro" id="IPR004000">
    <property type="entry name" value="Actin"/>
</dbReference>
<reference evidence="2" key="1">
    <citation type="submission" date="2022-10" db="EMBL/GenBank/DDBJ databases">
        <title>Novel sulphate-reducing endosymbionts in the free-living metamonad Anaeramoeba.</title>
        <authorList>
            <person name="Jerlstrom-Hultqvist J."/>
            <person name="Cepicka I."/>
            <person name="Gallot-Lavallee L."/>
            <person name="Salas-Leiva D."/>
            <person name="Curtis B.A."/>
            <person name="Zahonova K."/>
            <person name="Pipaliya S."/>
            <person name="Dacks J."/>
            <person name="Roger A.J."/>
        </authorList>
    </citation>
    <scope>NUCLEOTIDE SEQUENCE</scope>
    <source>
        <strain evidence="2">BMAN</strain>
    </source>
</reference>
<dbReference type="Gene3D" id="3.30.420.40">
    <property type="match status" value="2"/>
</dbReference>
<dbReference type="Proteomes" id="UP001149090">
    <property type="component" value="Unassembled WGS sequence"/>
</dbReference>
<gene>
    <name evidence="2" type="ORF">M0811_14710</name>
</gene>
<dbReference type="SMART" id="SM00268">
    <property type="entry name" value="ACTIN"/>
    <property type="match status" value="1"/>
</dbReference>
<dbReference type="PANTHER" id="PTHR11937">
    <property type="entry name" value="ACTIN"/>
    <property type="match status" value="1"/>
</dbReference>
<dbReference type="OrthoDB" id="337660at2759"/>